<feature type="compositionally biased region" description="Low complexity" evidence="1">
    <location>
        <begin position="47"/>
        <end position="60"/>
    </location>
</feature>
<organism evidence="2 3">
    <name type="scientific">Rhodocollybia butyracea</name>
    <dbReference type="NCBI Taxonomy" id="206335"/>
    <lineage>
        <taxon>Eukaryota</taxon>
        <taxon>Fungi</taxon>
        <taxon>Dikarya</taxon>
        <taxon>Basidiomycota</taxon>
        <taxon>Agaricomycotina</taxon>
        <taxon>Agaricomycetes</taxon>
        <taxon>Agaricomycetidae</taxon>
        <taxon>Agaricales</taxon>
        <taxon>Marasmiineae</taxon>
        <taxon>Omphalotaceae</taxon>
        <taxon>Rhodocollybia</taxon>
    </lineage>
</organism>
<feature type="compositionally biased region" description="Polar residues" evidence="1">
    <location>
        <begin position="73"/>
        <end position="86"/>
    </location>
</feature>
<sequence>MRNMGDTQYRAVDPPFRPPGIPAPESSLAVHYEPHTSDFRIPNRFASSSPSPSGSPVSSPRNLPPVTLPRSASPESVSPPQSTSSVYIEPDNRENSAKSDVSTRTFDSGTKFYEGL</sequence>
<reference evidence="2" key="1">
    <citation type="submission" date="2020-11" db="EMBL/GenBank/DDBJ databases">
        <authorList>
            <consortium name="DOE Joint Genome Institute"/>
            <person name="Ahrendt S."/>
            <person name="Riley R."/>
            <person name="Andreopoulos W."/>
            <person name="Labutti K."/>
            <person name="Pangilinan J."/>
            <person name="Ruiz-Duenas F.J."/>
            <person name="Barrasa J.M."/>
            <person name="Sanchez-Garcia M."/>
            <person name="Camarero S."/>
            <person name="Miyauchi S."/>
            <person name="Serrano A."/>
            <person name="Linde D."/>
            <person name="Babiker R."/>
            <person name="Drula E."/>
            <person name="Ayuso-Fernandez I."/>
            <person name="Pacheco R."/>
            <person name="Padilla G."/>
            <person name="Ferreira P."/>
            <person name="Barriuso J."/>
            <person name="Kellner H."/>
            <person name="Castanera R."/>
            <person name="Alfaro M."/>
            <person name="Ramirez L."/>
            <person name="Pisabarro A.G."/>
            <person name="Kuo A."/>
            <person name="Tritt A."/>
            <person name="Lipzen A."/>
            <person name="He G."/>
            <person name="Yan M."/>
            <person name="Ng V."/>
            <person name="Cullen D."/>
            <person name="Martin F."/>
            <person name="Rosso M.-N."/>
            <person name="Henrissat B."/>
            <person name="Hibbett D."/>
            <person name="Martinez A.T."/>
            <person name="Grigoriev I.V."/>
        </authorList>
    </citation>
    <scope>NUCLEOTIDE SEQUENCE</scope>
    <source>
        <strain evidence="2">AH 40177</strain>
    </source>
</reference>
<evidence type="ECO:0000256" key="1">
    <source>
        <dbReference type="SAM" id="MobiDB-lite"/>
    </source>
</evidence>
<feature type="region of interest" description="Disordered" evidence="1">
    <location>
        <begin position="1"/>
        <end position="116"/>
    </location>
</feature>
<evidence type="ECO:0000313" key="3">
    <source>
        <dbReference type="Proteomes" id="UP000772434"/>
    </source>
</evidence>
<proteinExistence type="predicted"/>
<dbReference type="OrthoDB" id="3265603at2759"/>
<accession>A0A9P5Q1A2</accession>
<protein>
    <submittedName>
        <fullName evidence="2">Uncharacterized protein</fullName>
    </submittedName>
</protein>
<keyword evidence="3" id="KW-1185">Reference proteome</keyword>
<dbReference type="AlphaFoldDB" id="A0A9P5Q1A2"/>
<name>A0A9P5Q1A2_9AGAR</name>
<dbReference type="EMBL" id="JADNRY010000007">
    <property type="protein sequence ID" value="KAF9076281.1"/>
    <property type="molecule type" value="Genomic_DNA"/>
</dbReference>
<dbReference type="Proteomes" id="UP000772434">
    <property type="component" value="Unassembled WGS sequence"/>
</dbReference>
<comment type="caution">
    <text evidence="2">The sequence shown here is derived from an EMBL/GenBank/DDBJ whole genome shotgun (WGS) entry which is preliminary data.</text>
</comment>
<feature type="compositionally biased region" description="Polar residues" evidence="1">
    <location>
        <begin position="98"/>
        <end position="108"/>
    </location>
</feature>
<gene>
    <name evidence="2" type="ORF">BDP27DRAFT_1314179</name>
</gene>
<evidence type="ECO:0000313" key="2">
    <source>
        <dbReference type="EMBL" id="KAF9076281.1"/>
    </source>
</evidence>